<reference evidence="1" key="1">
    <citation type="submission" date="2022-08" db="EMBL/GenBank/DDBJ databases">
        <authorList>
            <person name="Deng Y."/>
            <person name="Han X.-F."/>
            <person name="Zhang Y.-Q."/>
        </authorList>
    </citation>
    <scope>NUCLEOTIDE SEQUENCE</scope>
    <source>
        <strain evidence="1">CPCC 203386</strain>
    </source>
</reference>
<dbReference type="Pfam" id="PF04255">
    <property type="entry name" value="DUF433"/>
    <property type="match status" value="1"/>
</dbReference>
<accession>A0ABT2GZ31</accession>
<keyword evidence="2" id="KW-1185">Reference proteome</keyword>
<organism evidence="1 2">
    <name type="scientific">Herbiconiux daphne</name>
    <dbReference type="NCBI Taxonomy" id="2970914"/>
    <lineage>
        <taxon>Bacteria</taxon>
        <taxon>Bacillati</taxon>
        <taxon>Actinomycetota</taxon>
        <taxon>Actinomycetes</taxon>
        <taxon>Micrococcales</taxon>
        <taxon>Microbacteriaceae</taxon>
        <taxon>Herbiconiux</taxon>
    </lineage>
</organism>
<evidence type="ECO:0000313" key="2">
    <source>
        <dbReference type="Proteomes" id="UP001165586"/>
    </source>
</evidence>
<dbReference type="InterPro" id="IPR007367">
    <property type="entry name" value="DUF433"/>
</dbReference>
<comment type="caution">
    <text evidence="1">The sequence shown here is derived from an EMBL/GenBank/DDBJ whole genome shotgun (WGS) entry which is preliminary data.</text>
</comment>
<dbReference type="InterPro" id="IPR009057">
    <property type="entry name" value="Homeodomain-like_sf"/>
</dbReference>
<dbReference type="Gene3D" id="1.10.10.10">
    <property type="entry name" value="Winged helix-like DNA-binding domain superfamily/Winged helix DNA-binding domain"/>
    <property type="match status" value="1"/>
</dbReference>
<dbReference type="InterPro" id="IPR036388">
    <property type="entry name" value="WH-like_DNA-bd_sf"/>
</dbReference>
<proteinExistence type="predicted"/>
<name>A0ABT2GZ31_9MICO</name>
<dbReference type="SUPFAM" id="SSF46689">
    <property type="entry name" value="Homeodomain-like"/>
    <property type="match status" value="1"/>
</dbReference>
<sequence length="205" mass="22796">MSFPIPLASKMSGASISQLAHWRKTDVLVPEIESAKPPYLYSFRDIVALRTFAWLRGDHSLQLIRKSLDTLRELDMVSHPSSYKLVKLGNSIGVHAEDDRAIDIARNPGQVTIGSLADVFAEFETIRNRRVDSLRHPRRGVEVDPNRLGGWPTIIGTRIPFDLVAELLSDGSVTPEQIGSFYPSVSAEAARDALDYMRSIESHTA</sequence>
<evidence type="ECO:0000313" key="1">
    <source>
        <dbReference type="EMBL" id="MCS5733223.1"/>
    </source>
</evidence>
<gene>
    <name evidence="1" type="ORF">N1032_05675</name>
</gene>
<dbReference type="Proteomes" id="UP001165586">
    <property type="component" value="Unassembled WGS sequence"/>
</dbReference>
<dbReference type="EMBL" id="JANLCJ010000002">
    <property type="protein sequence ID" value="MCS5733223.1"/>
    <property type="molecule type" value="Genomic_DNA"/>
</dbReference>
<protein>
    <submittedName>
        <fullName evidence="1">DUF433 domain-containing protein</fullName>
    </submittedName>
</protein>
<dbReference type="Gene3D" id="1.10.1660.10">
    <property type="match status" value="1"/>
</dbReference>
<dbReference type="RefSeq" id="WP_259538036.1">
    <property type="nucleotide sequence ID" value="NZ_JANLCJ010000002.1"/>
</dbReference>